<evidence type="ECO:0000256" key="14">
    <source>
        <dbReference type="PIRSR" id="PIRSR627057-2"/>
    </source>
</evidence>
<feature type="transmembrane region" description="Helical" evidence="15">
    <location>
        <begin position="123"/>
        <end position="148"/>
    </location>
</feature>
<dbReference type="FunFam" id="3.30.2010.10:FF:000002">
    <property type="entry name" value="CAAX prenyl protease"/>
    <property type="match status" value="1"/>
</dbReference>
<feature type="domain" description="Peptidase M48" evidence="16">
    <location>
        <begin position="229"/>
        <end position="430"/>
    </location>
</feature>
<evidence type="ECO:0000259" key="16">
    <source>
        <dbReference type="Pfam" id="PF01435"/>
    </source>
</evidence>
<keyword evidence="10 15" id="KW-0472">Membrane</keyword>
<dbReference type="InterPro" id="IPR027057">
    <property type="entry name" value="CAXX_Prtase_1"/>
</dbReference>
<dbReference type="GO" id="GO:0005789">
    <property type="term" value="C:endoplasmic reticulum membrane"/>
    <property type="evidence" value="ECO:0007669"/>
    <property type="project" value="UniProtKB-SubCell"/>
</dbReference>
<feature type="active site" evidence="13">
    <location>
        <position position="298"/>
    </location>
</feature>
<comment type="similarity">
    <text evidence="12 15">Belongs to the peptidase M48A family.</text>
</comment>
<accession>A0A2J6QIH6</accession>
<keyword evidence="19" id="KW-1185">Reference proteome</keyword>
<evidence type="ECO:0000256" key="8">
    <source>
        <dbReference type="ARBA" id="ARBA00022989"/>
    </source>
</evidence>
<dbReference type="InterPro" id="IPR032456">
    <property type="entry name" value="Peptidase_M48_N"/>
</dbReference>
<dbReference type="InterPro" id="IPR001915">
    <property type="entry name" value="Peptidase_M48"/>
</dbReference>
<dbReference type="STRING" id="1745343.A0A2J6QIH6"/>
<feature type="transmembrane region" description="Helical" evidence="15">
    <location>
        <begin position="169"/>
        <end position="189"/>
    </location>
</feature>
<evidence type="ECO:0000313" key="19">
    <source>
        <dbReference type="Proteomes" id="UP000235672"/>
    </source>
</evidence>
<keyword evidence="7 14" id="KW-0862">Zinc</keyword>
<dbReference type="CDD" id="cd07343">
    <property type="entry name" value="M48A_Zmpste24p_like"/>
    <property type="match status" value="1"/>
</dbReference>
<keyword evidence="8 15" id="KW-1133">Transmembrane helix</keyword>
<keyword evidence="2 15" id="KW-0645">Protease</keyword>
<feature type="binding site" evidence="14">
    <location>
        <position position="301"/>
    </location>
    <ligand>
        <name>Zn(2+)</name>
        <dbReference type="ChEBI" id="CHEBI:29105"/>
        <note>catalytic</note>
    </ligand>
</feature>
<dbReference type="PANTHER" id="PTHR10120">
    <property type="entry name" value="CAAX PRENYL PROTEASE 1"/>
    <property type="match status" value="1"/>
</dbReference>
<evidence type="ECO:0000256" key="1">
    <source>
        <dbReference type="ARBA" id="ARBA00004477"/>
    </source>
</evidence>
<keyword evidence="3 15" id="KW-0812">Transmembrane</keyword>
<proteinExistence type="inferred from homology"/>
<feature type="binding site" evidence="14">
    <location>
        <position position="376"/>
    </location>
    <ligand>
        <name>Zn(2+)</name>
        <dbReference type="ChEBI" id="CHEBI:29105"/>
        <note>catalytic</note>
    </ligand>
</feature>
<evidence type="ECO:0000256" key="5">
    <source>
        <dbReference type="ARBA" id="ARBA00022801"/>
    </source>
</evidence>
<keyword evidence="5 15" id="KW-0378">Hydrolase</keyword>
<evidence type="ECO:0000256" key="13">
    <source>
        <dbReference type="PIRSR" id="PIRSR627057-1"/>
    </source>
</evidence>
<comment type="catalytic activity">
    <reaction evidence="11 15">
        <text>Hydrolyzes the peptide bond -P2-(S-farnesyl or geranylgeranyl)C-P1'-P2'-P3'-COOH where P1' and P2' are amino acids with aliphatic side chains and P3' is any C-terminal residue.</text>
        <dbReference type="EC" id="3.4.24.84"/>
    </reaction>
</comment>
<dbReference type="GO" id="GO:0004222">
    <property type="term" value="F:metalloendopeptidase activity"/>
    <property type="evidence" value="ECO:0007669"/>
    <property type="project" value="UniProtKB-UniRule"/>
</dbReference>
<gene>
    <name evidence="18" type="ORF">NA56DRAFT_668028</name>
</gene>
<evidence type="ECO:0000256" key="7">
    <source>
        <dbReference type="ARBA" id="ARBA00022833"/>
    </source>
</evidence>
<keyword evidence="4 14" id="KW-0479">Metal-binding</keyword>
<comment type="cofactor">
    <cofactor evidence="14 15">
        <name>Zn(2+)</name>
        <dbReference type="ChEBI" id="CHEBI:29105"/>
    </cofactor>
    <text evidence="14 15">Binds 1 zinc ion per subunit.</text>
</comment>
<evidence type="ECO:0000256" key="15">
    <source>
        <dbReference type="RuleBase" id="RU366005"/>
    </source>
</evidence>
<feature type="binding site" evidence="14">
    <location>
        <position position="297"/>
    </location>
    <ligand>
        <name>Zn(2+)</name>
        <dbReference type="ChEBI" id="CHEBI:29105"/>
        <note>catalytic</note>
    </ligand>
</feature>
<dbReference type="Proteomes" id="UP000235672">
    <property type="component" value="Unassembled WGS sequence"/>
</dbReference>
<dbReference type="Pfam" id="PF16491">
    <property type="entry name" value="Peptidase_M48_N"/>
    <property type="match status" value="1"/>
</dbReference>
<evidence type="ECO:0000259" key="17">
    <source>
        <dbReference type="Pfam" id="PF16491"/>
    </source>
</evidence>
<comment type="caution">
    <text evidence="15">Lacks conserved residue(s) required for the propagation of feature annotation.</text>
</comment>
<keyword evidence="6 15" id="KW-0256">Endoplasmic reticulum</keyword>
<dbReference type="Pfam" id="PF01435">
    <property type="entry name" value="Peptidase_M48"/>
    <property type="match status" value="1"/>
</dbReference>
<evidence type="ECO:0000256" key="2">
    <source>
        <dbReference type="ARBA" id="ARBA00022670"/>
    </source>
</evidence>
<dbReference type="EMBL" id="KZ613468">
    <property type="protein sequence ID" value="PMD26068.1"/>
    <property type="molecule type" value="Genomic_DNA"/>
</dbReference>
<evidence type="ECO:0000256" key="10">
    <source>
        <dbReference type="ARBA" id="ARBA00023136"/>
    </source>
</evidence>
<feature type="transmembrane region" description="Helical" evidence="15">
    <location>
        <begin position="195"/>
        <end position="216"/>
    </location>
</feature>
<evidence type="ECO:0000256" key="9">
    <source>
        <dbReference type="ARBA" id="ARBA00023049"/>
    </source>
</evidence>
<evidence type="ECO:0000256" key="4">
    <source>
        <dbReference type="ARBA" id="ARBA00022723"/>
    </source>
</evidence>
<dbReference type="GO" id="GO:0046872">
    <property type="term" value="F:metal ion binding"/>
    <property type="evidence" value="ECO:0007669"/>
    <property type="project" value="UniProtKB-UniRule"/>
</dbReference>
<feature type="domain" description="CAAX prenyl protease 1 N-terminal" evidence="17">
    <location>
        <begin position="40"/>
        <end position="224"/>
    </location>
</feature>
<evidence type="ECO:0000256" key="11">
    <source>
        <dbReference type="ARBA" id="ARBA00044456"/>
    </source>
</evidence>
<evidence type="ECO:0000256" key="12">
    <source>
        <dbReference type="ARBA" id="ARBA00060927"/>
    </source>
</evidence>
<name>A0A2J6QIH6_9HELO</name>
<feature type="active site" description="Proton donor" evidence="13">
    <location>
        <position position="380"/>
    </location>
</feature>
<dbReference type="AlphaFoldDB" id="A0A2J6QIH6"/>
<dbReference type="EC" id="3.4.24.84" evidence="15"/>
<sequence length="456" mass="52376">MDILQRLAQFLDRPLFPWKKLIIGFSIGQYVFEGFLSLRQYQVLRQTRPPKVLENEVSQEVFDKSQAYGRAKAKYSLFSGLYGQIQNTAFIYYDVLPKLWALTGSWLLRFAPERFSGEISHSIVFVLTFIVIQQILSLPTSIYHTFVLEEKFGFNKQTPKLFVMDMLKSQMLAFILTPPILAGFLAIVQKTGNKFFYYLWLFGAGLQVFMITVYPITILPLFNKLSPLEPGDLKTGVEDLAKRLKFPLSELHVIDGSKRSAHSNAYFFGMPWKKHIVIYDTLIEKSKTQEVVAVLAHELGHWSLGHTTRLFGISQAHFFYIFALFSVFINNRSLYESFGFHKEFPIIIGFILFSDALAPMDTVIKLLMNILSRRYEFQADEFAQKLGYSTELARSLIKLQIQNLSTMDADWMYASYHFSHPILSERLGALGWYGDSNAGVSEKKDKKVAQASGREL</sequence>
<evidence type="ECO:0000313" key="18">
    <source>
        <dbReference type="EMBL" id="PMD26068.1"/>
    </source>
</evidence>
<dbReference type="Gene3D" id="3.30.2010.10">
    <property type="entry name" value="Metalloproteases ('zincins'), catalytic domain"/>
    <property type="match status" value="1"/>
</dbReference>
<evidence type="ECO:0000256" key="3">
    <source>
        <dbReference type="ARBA" id="ARBA00022692"/>
    </source>
</evidence>
<comment type="function">
    <text evidence="15">Proteolytically removes the C-terminal three residues of farnesylated proteins.</text>
</comment>
<comment type="subcellular location">
    <subcellularLocation>
        <location evidence="1 15">Endoplasmic reticulum membrane</location>
        <topology evidence="1 15">Multi-pass membrane protein</topology>
    </subcellularLocation>
</comment>
<reference evidence="18 19" key="1">
    <citation type="submission" date="2016-05" db="EMBL/GenBank/DDBJ databases">
        <title>A degradative enzymes factory behind the ericoid mycorrhizal symbiosis.</title>
        <authorList>
            <consortium name="DOE Joint Genome Institute"/>
            <person name="Martino E."/>
            <person name="Morin E."/>
            <person name="Grelet G."/>
            <person name="Kuo A."/>
            <person name="Kohler A."/>
            <person name="Daghino S."/>
            <person name="Barry K."/>
            <person name="Choi C."/>
            <person name="Cichocki N."/>
            <person name="Clum A."/>
            <person name="Copeland A."/>
            <person name="Hainaut M."/>
            <person name="Haridas S."/>
            <person name="Labutti K."/>
            <person name="Lindquist E."/>
            <person name="Lipzen A."/>
            <person name="Khouja H.-R."/>
            <person name="Murat C."/>
            <person name="Ohm R."/>
            <person name="Olson A."/>
            <person name="Spatafora J."/>
            <person name="Veneault-Fourrey C."/>
            <person name="Henrissat B."/>
            <person name="Grigoriev I."/>
            <person name="Martin F."/>
            <person name="Perotto S."/>
        </authorList>
    </citation>
    <scope>NUCLEOTIDE SEQUENCE [LARGE SCALE GENOMIC DNA]</scope>
    <source>
        <strain evidence="18 19">UAMH 7357</strain>
    </source>
</reference>
<evidence type="ECO:0000256" key="6">
    <source>
        <dbReference type="ARBA" id="ARBA00022824"/>
    </source>
</evidence>
<keyword evidence="9 15" id="KW-0482">Metalloprotease</keyword>
<organism evidence="18 19">
    <name type="scientific">Hyaloscypha hepaticicola</name>
    <dbReference type="NCBI Taxonomy" id="2082293"/>
    <lineage>
        <taxon>Eukaryota</taxon>
        <taxon>Fungi</taxon>
        <taxon>Dikarya</taxon>
        <taxon>Ascomycota</taxon>
        <taxon>Pezizomycotina</taxon>
        <taxon>Leotiomycetes</taxon>
        <taxon>Helotiales</taxon>
        <taxon>Hyaloscyphaceae</taxon>
        <taxon>Hyaloscypha</taxon>
    </lineage>
</organism>
<protein>
    <recommendedName>
        <fullName evidence="15">CAAX prenyl protease</fullName>
        <ecNumber evidence="15">3.4.24.84</ecNumber>
    </recommendedName>
</protein>
<dbReference type="OrthoDB" id="360839at2759"/>
<dbReference type="GO" id="GO:0071586">
    <property type="term" value="P:CAAX-box protein processing"/>
    <property type="evidence" value="ECO:0007669"/>
    <property type="project" value="UniProtKB-UniRule"/>
</dbReference>